<organism evidence="7 8">
    <name type="scientific">Bacteroides pyogenes JCM 6292</name>
    <dbReference type="NCBI Taxonomy" id="1235809"/>
    <lineage>
        <taxon>Bacteria</taxon>
        <taxon>Pseudomonadati</taxon>
        <taxon>Bacteroidota</taxon>
        <taxon>Bacteroidia</taxon>
        <taxon>Bacteroidales</taxon>
        <taxon>Bacteroidaceae</taxon>
        <taxon>Bacteroides</taxon>
    </lineage>
</organism>
<dbReference type="PRINTS" id="PR00415">
    <property type="entry name" value="ACONITASE"/>
</dbReference>
<evidence type="ECO:0000256" key="3">
    <source>
        <dbReference type="ARBA" id="ARBA00022723"/>
    </source>
</evidence>
<reference evidence="7 8" key="1">
    <citation type="journal article" date="2014" name="Genome Announc.">
        <title>Draft Genome Sequences of Three Strains of Bacteroides pyogenes Isolated from a Cat and Swine.</title>
        <authorList>
            <person name="Sakamoto M."/>
            <person name="Oshima K."/>
            <person name="Suda W."/>
            <person name="Kitamura K."/>
            <person name="Iida T."/>
            <person name="Hattori M."/>
            <person name="Ohkuma M."/>
        </authorList>
    </citation>
    <scope>NUCLEOTIDE SEQUENCE [LARGE SCALE GENOMIC DNA]</scope>
    <source>
        <strain evidence="7 8">JCM 6292</strain>
    </source>
</reference>
<dbReference type="InterPro" id="IPR036008">
    <property type="entry name" value="Aconitase_4Fe-4S_dom"/>
</dbReference>
<dbReference type="GO" id="GO:0005829">
    <property type="term" value="C:cytosol"/>
    <property type="evidence" value="ECO:0007669"/>
    <property type="project" value="TreeGrafter"/>
</dbReference>
<dbReference type="InterPro" id="IPR001030">
    <property type="entry name" value="Acoase/IPM_deHydtase_lsu_aba"/>
</dbReference>
<keyword evidence="5" id="KW-0411">Iron-sulfur</keyword>
<sequence length="157" mass="17088">MYDFLRDVSSRYDIGFWKPGAGIIHQVVLENYAFPGGMMVGTDSHTPNAGGLGMVAIGVGGADAVDVMTGMEWELKMPRIIGVRLTGTLSGWASPKDVILKLAGILTVKGGTNALSNISDRVPRLFPLPEKRRFATWGQRLEPLPPYSLMMNGWLLI</sequence>
<dbReference type="EMBL" id="BAIQ01000012">
    <property type="protein sequence ID" value="GAE15143.1"/>
    <property type="molecule type" value="Genomic_DNA"/>
</dbReference>
<dbReference type="Proteomes" id="UP000018861">
    <property type="component" value="Unassembled WGS sequence"/>
</dbReference>
<dbReference type="Gene3D" id="3.30.499.10">
    <property type="entry name" value="Aconitase, domain 3"/>
    <property type="match status" value="1"/>
</dbReference>
<name>W4P6V1_9BACE</name>
<dbReference type="Gene3D" id="3.40.1060.10">
    <property type="entry name" value="Aconitase, Domain 2"/>
    <property type="match status" value="1"/>
</dbReference>
<feature type="domain" description="Aconitase/3-isopropylmalate dehydratase large subunit alpha/beta/alpha" evidence="6">
    <location>
        <begin position="1"/>
        <end position="114"/>
    </location>
</feature>
<dbReference type="Pfam" id="PF00330">
    <property type="entry name" value="Aconitase"/>
    <property type="match status" value="1"/>
</dbReference>
<dbReference type="GO" id="GO:0003994">
    <property type="term" value="F:aconitate hydratase activity"/>
    <property type="evidence" value="ECO:0007669"/>
    <property type="project" value="TreeGrafter"/>
</dbReference>
<dbReference type="GO" id="GO:0046872">
    <property type="term" value="F:metal ion binding"/>
    <property type="evidence" value="ECO:0007669"/>
    <property type="project" value="UniProtKB-KW"/>
</dbReference>
<proteinExistence type="inferred from homology"/>
<comment type="similarity">
    <text evidence="2">Belongs to the aconitase/IPM isomerase family.</text>
</comment>
<dbReference type="InterPro" id="IPR015931">
    <property type="entry name" value="Acnase/IPM_dHydase_lsu_aba_1/3"/>
</dbReference>
<gene>
    <name evidence="7" type="ORF">JCM6292_1378</name>
</gene>
<dbReference type="AlphaFoldDB" id="W4P6V1"/>
<evidence type="ECO:0000313" key="7">
    <source>
        <dbReference type="EMBL" id="GAE15143.1"/>
    </source>
</evidence>
<evidence type="ECO:0000256" key="2">
    <source>
        <dbReference type="ARBA" id="ARBA00007185"/>
    </source>
</evidence>
<evidence type="ECO:0000256" key="1">
    <source>
        <dbReference type="ARBA" id="ARBA00001966"/>
    </source>
</evidence>
<comment type="caution">
    <text evidence="7">The sequence shown here is derived from an EMBL/GenBank/DDBJ whole genome shotgun (WGS) entry which is preliminary data.</text>
</comment>
<evidence type="ECO:0000256" key="5">
    <source>
        <dbReference type="ARBA" id="ARBA00023014"/>
    </source>
</evidence>
<dbReference type="PANTHER" id="PTHR43160">
    <property type="entry name" value="ACONITATE HYDRATASE B"/>
    <property type="match status" value="1"/>
</dbReference>
<dbReference type="SUPFAM" id="SSF53732">
    <property type="entry name" value="Aconitase iron-sulfur domain"/>
    <property type="match status" value="1"/>
</dbReference>
<dbReference type="PANTHER" id="PTHR43160:SF3">
    <property type="entry name" value="ACONITATE HYDRATASE, MITOCHONDRIAL"/>
    <property type="match status" value="1"/>
</dbReference>
<accession>W4P6V1</accession>
<dbReference type="GO" id="GO:0006099">
    <property type="term" value="P:tricarboxylic acid cycle"/>
    <property type="evidence" value="ECO:0007669"/>
    <property type="project" value="TreeGrafter"/>
</dbReference>
<dbReference type="GO" id="GO:0051539">
    <property type="term" value="F:4 iron, 4 sulfur cluster binding"/>
    <property type="evidence" value="ECO:0007669"/>
    <property type="project" value="TreeGrafter"/>
</dbReference>
<dbReference type="InterPro" id="IPR050926">
    <property type="entry name" value="Aconitase/IPM_isomerase"/>
</dbReference>
<evidence type="ECO:0000313" key="8">
    <source>
        <dbReference type="Proteomes" id="UP000018861"/>
    </source>
</evidence>
<keyword evidence="3" id="KW-0479">Metal-binding</keyword>
<evidence type="ECO:0000259" key="6">
    <source>
        <dbReference type="Pfam" id="PF00330"/>
    </source>
</evidence>
<comment type="cofactor">
    <cofactor evidence="1">
        <name>[4Fe-4S] cluster</name>
        <dbReference type="ChEBI" id="CHEBI:49883"/>
    </cofactor>
</comment>
<evidence type="ECO:0000256" key="4">
    <source>
        <dbReference type="ARBA" id="ARBA00023004"/>
    </source>
</evidence>
<dbReference type="InterPro" id="IPR015932">
    <property type="entry name" value="Aconitase_dom2"/>
</dbReference>
<protein>
    <submittedName>
        <fullName evidence="7">Aconitate hydratase</fullName>
    </submittedName>
</protein>
<keyword evidence="4" id="KW-0408">Iron</keyword>